<dbReference type="EMBL" id="JH413847">
    <property type="protein sequence ID" value="EHL29666.1"/>
    <property type="molecule type" value="Genomic_DNA"/>
</dbReference>
<dbReference type="AlphaFoldDB" id="G9ETJ9"/>
<dbReference type="GO" id="GO:0008171">
    <property type="term" value="F:O-methyltransferase activity"/>
    <property type="evidence" value="ECO:0007669"/>
    <property type="project" value="InterPro"/>
</dbReference>
<keyword evidence="1" id="KW-0489">Methyltransferase</keyword>
<keyword evidence="3" id="KW-0949">S-adenosyl-L-methionine</keyword>
<dbReference type="GO" id="GO:0032259">
    <property type="term" value="P:methylation"/>
    <property type="evidence" value="ECO:0007669"/>
    <property type="project" value="UniProtKB-KW"/>
</dbReference>
<evidence type="ECO:0000313" key="5">
    <source>
        <dbReference type="EMBL" id="EHL29666.1"/>
    </source>
</evidence>
<evidence type="ECO:0000256" key="2">
    <source>
        <dbReference type="ARBA" id="ARBA00022679"/>
    </source>
</evidence>
<sequence>MIISWLKSWLTKRDGNEHQDNRVRATTPPNTTETKTIHYNAAFYANYFSLIAAGARLKLVEAMFSLNLFALFDHDKCILEQDIIAKLGLMPIRAQKWLHLLSSEHFLTKIMINNQVAYQLPEEFVQLRNSEHWWAMQFFFNSWNVAADENLTDVLHFGKVKTSVSWPPKTDAEALWLEDWMTKTATQPIQCILTSIDFTKVNSLLDVGGGDGTMACAFVSAQPHLHATVFNLPKSAEMARTNIASQGLSQQVHVFAGDFINDDSFPEGFDLILFTRVMFDWDERVNRKLLKMAYQALPEGGLVAICEFYKEENNDRCLAAEYRYIFHDDFTPNVMKSAAEYRRMLEETGFTLMQANKGMQANTEKPPAFSYCSVLLARK</sequence>
<evidence type="ECO:0000313" key="6">
    <source>
        <dbReference type="Proteomes" id="UP000002770"/>
    </source>
</evidence>
<name>G9ETJ9_9GAMM</name>
<proteinExistence type="predicted"/>
<dbReference type="PROSITE" id="PS51683">
    <property type="entry name" value="SAM_OMT_II"/>
    <property type="match status" value="1"/>
</dbReference>
<keyword evidence="2" id="KW-0808">Transferase</keyword>
<evidence type="ECO:0000259" key="4">
    <source>
        <dbReference type="Pfam" id="PF00891"/>
    </source>
</evidence>
<dbReference type="STRING" id="658187.LDG_8631"/>
<reference evidence="5 6" key="1">
    <citation type="journal article" date="2011" name="BMC Genomics">
        <title>Insight into cross-talk between intra-amoebal pathogens.</title>
        <authorList>
            <person name="Gimenez G."/>
            <person name="Bertelli C."/>
            <person name="Moliner C."/>
            <person name="Robert C."/>
            <person name="Raoult D."/>
            <person name="Fournier P.E."/>
            <person name="Greub G."/>
        </authorList>
    </citation>
    <scope>NUCLEOTIDE SEQUENCE [LARGE SCALE GENOMIC DNA]</scope>
    <source>
        <strain evidence="5 6">LLAP12</strain>
    </source>
</reference>
<accession>G9ETJ9</accession>
<dbReference type="InterPro" id="IPR029063">
    <property type="entry name" value="SAM-dependent_MTases_sf"/>
</dbReference>
<dbReference type="CDD" id="cd02440">
    <property type="entry name" value="AdoMet_MTases"/>
    <property type="match status" value="1"/>
</dbReference>
<dbReference type="InterPro" id="IPR001077">
    <property type="entry name" value="COMT_C"/>
</dbReference>
<dbReference type="Pfam" id="PF00891">
    <property type="entry name" value="Methyltransf_2"/>
    <property type="match status" value="1"/>
</dbReference>
<feature type="domain" description="O-methyltransferase C-terminal" evidence="4">
    <location>
        <begin position="178"/>
        <end position="350"/>
    </location>
</feature>
<keyword evidence="6" id="KW-1185">Reference proteome</keyword>
<dbReference type="SUPFAM" id="SSF53335">
    <property type="entry name" value="S-adenosyl-L-methionine-dependent methyltransferases"/>
    <property type="match status" value="1"/>
</dbReference>
<dbReference type="RefSeq" id="WP_006872503.1">
    <property type="nucleotide sequence ID" value="NZ_JH413847.1"/>
</dbReference>
<evidence type="ECO:0000256" key="3">
    <source>
        <dbReference type="ARBA" id="ARBA00022691"/>
    </source>
</evidence>
<evidence type="ECO:0000256" key="1">
    <source>
        <dbReference type="ARBA" id="ARBA00022603"/>
    </source>
</evidence>
<dbReference type="eggNOG" id="COG2226">
    <property type="taxonomic scope" value="Bacteria"/>
</dbReference>
<dbReference type="InterPro" id="IPR016461">
    <property type="entry name" value="COMT-like"/>
</dbReference>
<dbReference type="InParanoid" id="G9ETJ9"/>
<organism evidence="5 6">
    <name type="scientific">Legionella drancourtii LLAP12</name>
    <dbReference type="NCBI Taxonomy" id="658187"/>
    <lineage>
        <taxon>Bacteria</taxon>
        <taxon>Pseudomonadati</taxon>
        <taxon>Pseudomonadota</taxon>
        <taxon>Gammaproteobacteria</taxon>
        <taxon>Legionellales</taxon>
        <taxon>Legionellaceae</taxon>
        <taxon>Legionella</taxon>
    </lineage>
</organism>
<gene>
    <name evidence="5" type="ORF">LDG_8631</name>
</gene>
<protein>
    <recommendedName>
        <fullName evidence="4">O-methyltransferase C-terminal domain-containing protein</fullName>
    </recommendedName>
</protein>
<dbReference type="PANTHER" id="PTHR11746">
    <property type="entry name" value="O-METHYLTRANSFERASE"/>
    <property type="match status" value="1"/>
</dbReference>
<dbReference type="Proteomes" id="UP000002770">
    <property type="component" value="Unassembled WGS sequence"/>
</dbReference>
<dbReference type="OrthoDB" id="582216at2"/>
<dbReference type="Gene3D" id="3.40.50.150">
    <property type="entry name" value="Vaccinia Virus protein VP39"/>
    <property type="match status" value="1"/>
</dbReference>
<dbReference type="HOGENOM" id="CLU_005533_4_0_6"/>